<dbReference type="RefSeq" id="WP_320942739.1">
    <property type="nucleotide sequence ID" value="NZ_BAABEU010000003.1"/>
</dbReference>
<proteinExistence type="predicted"/>
<reference evidence="1 2" key="1">
    <citation type="submission" date="2023-11" db="EMBL/GenBank/DDBJ databases">
        <title>Genome sequence of Microbacterium rhizosphaerae KACC 19337.</title>
        <authorList>
            <person name="Choi H."/>
            <person name="Kim S."/>
            <person name="Kim Y."/>
            <person name="Kwon S.-W."/>
            <person name="Heo J."/>
        </authorList>
    </citation>
    <scope>NUCLEOTIDE SEQUENCE [LARGE SCALE GENOMIC DNA]</scope>
    <source>
        <strain evidence="1 2">KACC 19337</strain>
    </source>
</reference>
<evidence type="ECO:0000313" key="1">
    <source>
        <dbReference type="EMBL" id="WPR90025.1"/>
    </source>
</evidence>
<dbReference type="Proteomes" id="UP001323798">
    <property type="component" value="Chromosome"/>
</dbReference>
<accession>A0ABZ0SMH7</accession>
<evidence type="ECO:0008006" key="3">
    <source>
        <dbReference type="Google" id="ProtNLM"/>
    </source>
</evidence>
<dbReference type="SUPFAM" id="SSF159888">
    <property type="entry name" value="YdhG-like"/>
    <property type="match status" value="1"/>
</dbReference>
<gene>
    <name evidence="1" type="ORF">SM116_01690</name>
</gene>
<sequence length="141" mass="15288">MAETLSQIERDAVKNRAKELRAQEKAGKDRAAGLAAVEEAIAKLDGLDKELAAGVHRIVTETAPHLAPKTYYGFAAYANADGKVVCFFKPSSKFKVRYATFEFEAPAALDDGDMWPTAFALTALTPETEKRIADLVRKAAA</sequence>
<name>A0ABZ0SMH7_9MICO</name>
<keyword evidence="2" id="KW-1185">Reference proteome</keyword>
<organism evidence="1 2">
    <name type="scientific">Microbacterium rhizosphaerae</name>
    <dbReference type="NCBI Taxonomy" id="1678237"/>
    <lineage>
        <taxon>Bacteria</taxon>
        <taxon>Bacillati</taxon>
        <taxon>Actinomycetota</taxon>
        <taxon>Actinomycetes</taxon>
        <taxon>Micrococcales</taxon>
        <taxon>Microbacteriaceae</taxon>
        <taxon>Microbacterium</taxon>
    </lineage>
</organism>
<protein>
    <recommendedName>
        <fullName evidence="3">DUF1801 domain-containing protein</fullName>
    </recommendedName>
</protein>
<evidence type="ECO:0000313" key="2">
    <source>
        <dbReference type="Proteomes" id="UP001323798"/>
    </source>
</evidence>
<dbReference type="EMBL" id="CP139368">
    <property type="protein sequence ID" value="WPR90025.1"/>
    <property type="molecule type" value="Genomic_DNA"/>
</dbReference>